<accession>A0A482VYF2</accession>
<feature type="non-terminal residue" evidence="1">
    <location>
        <position position="1762"/>
    </location>
</feature>
<dbReference type="OrthoDB" id="6357136at2759"/>
<sequence>RKFTMSQTEWLTKSPRWTPADYKEILLAETDTQPTDDLNLTTIIERSSKFDIPFPTETVRCNYLKRKIAPEELHKNINSAYPVIHEQALLLCAIFLDYQRKFGNIEFYKDMTLLQFIDRLLDKRAVAFVGSSDHYLLLNKVKGSGNWESVGTPDETPPLTLETCLSYDEIKLSALLSVSSHSYFINDGARNNYGEYETKRQKVEEKGVIIGLIGARLEKENVMEYREIMKTKEQNNERFGYGKIIGSGVDHSAVPTLQGKFLEFYGDDNASYDELLNKLKSSPDRYIDMDEGAYFDKLMFERRIALSIDTLLIEANARAREEGKKAYIHVVGLGLGVWKICRDQDKIFLDTFAKRLETLKDMLTDVSDVRFAYIRHNMAGPYKNGDRVNGIKIHIENKNPQEKLRDADEGKLLVVSYPWDGNALPGNEFWLGPENLAASGDPAAAASSQIAELHNCHINDKVRARNLRIATLQGLVTFQEYQDIMTDGWLTIPPQWIEDHKSILFQFYKDVSLVELIDRLLSKRAVAFLNCTDDYLLLDGSRGSGNWEKIGTSNETPPLTLRNCLSYDEIKLSALLSVSSHTCFINDGNRYNYGKVEENLQKIEENGVIIGLIGARMEKEKVMEYREIIKTRDQNIQKYGYGDTQALQGKVLDFYGDDNAIYSELLNKLKSSPERYIDLGGGEYFDKLMFERRIALSIDTLLIEANDRAKKEEKKAFIHVVGLGLGVWKIWSGQNEIFMNTFAKRLEFLKTELANVSDVCFAHIRHNMMGPYKHGDELNGIKIHINNRNPHEKLKGADEGKLLVVSYAWDGNALPGNEFWLWSLAGSGDPAAASSTQVAELHNYHINGKVRGSNLRVATLKNGIQKSDDWLTTSPHWTGVHKSILLSVKNIDTIPDLTLSEIVKNSSEFPRKFPIDSVRCSQLQTRKSEKILEKNINSAYPVIHEQALFLVSLFLAQQIESGKTQFYKDMSLVGLIDRLLSKRAVMFVGSYDYYLLLNGLEGAGGWENVGTTKEKPPLTLEECLSYDEMKLSALLSVSSHTCFINDGSRKNAGKINENLEEIEESGVIIGLIGTRLRKKNVMEYNEIMKTKEQNIHKHGYGKSGTFQQKVLEFYGDINATYNQISKILQSSPERYVDLQGGNYFDMLMYERRISLSIDTLLIEANDRAKKEGKTAFVHVVGLGLGVWKIWSGQDKIFMDTFAKRLEFLSSELANVSDVCFAYIQHDLMGSYKDGDKMGEITIHIRNKNPQEKLNGDHEGKLLVVSYAWDGNALPGNEFWMGNLTTSSDPAAASSTQVAELHNYHINRKIRGSNLRVATLKNGIVTTDSVPNLKLAEIMENSSKFPIPFPIQTVRCAYLKTRLTEQLLEKNINSAYPVIHEEALRLCAVFLVHQSKLPNRMFYENMSLLQFVDRLLSKRAVMFVGAEDHYLLLNGRAGAGNWESVGATNEKPPLTLDGCLSYDEIKLSALLSVSSHTCFINDGNRNNRGEFETNRRIIEENGVVIGLTGARLEKENVMEYKEVMKTREQNNTEYGYGDFKTPTLQGQFLNFYGDCCGTYQKLLDINHLQSSRFVHLGGGKYFDKLMFERRIALSIDTLLIDANDRAKKEKRKAFVHVVGLGLGVWKICQEQDKIFMDTFAKRLQLVIVIFSAAYQYACRFRFFKKRLTNVTDVCFAYISHKMADGYKNGDELNGITIHIHDRNPHDKLTGVDQGKLLIVSYAWDGNAFPGNEFWAGHLTSSGDPAAACSTQIAELHNYYINRK</sequence>
<proteinExistence type="predicted"/>
<feature type="non-terminal residue" evidence="1">
    <location>
        <position position="1"/>
    </location>
</feature>
<dbReference type="Proteomes" id="UP000292052">
    <property type="component" value="Unassembled WGS sequence"/>
</dbReference>
<evidence type="ECO:0000313" key="1">
    <source>
        <dbReference type="EMBL" id="RZC37418.1"/>
    </source>
</evidence>
<dbReference type="InterPro" id="IPR032063">
    <property type="entry name" value="MavL-like"/>
</dbReference>
<keyword evidence="2" id="KW-1185">Reference proteome</keyword>
<comment type="caution">
    <text evidence="1">The sequence shown here is derived from an EMBL/GenBank/DDBJ whole genome shotgun (WGS) entry which is preliminary data.</text>
</comment>
<evidence type="ECO:0000313" key="2">
    <source>
        <dbReference type="Proteomes" id="UP000292052"/>
    </source>
</evidence>
<organism evidence="1 2">
    <name type="scientific">Asbolus verrucosus</name>
    <name type="common">Desert ironclad beetle</name>
    <dbReference type="NCBI Taxonomy" id="1661398"/>
    <lineage>
        <taxon>Eukaryota</taxon>
        <taxon>Metazoa</taxon>
        <taxon>Ecdysozoa</taxon>
        <taxon>Arthropoda</taxon>
        <taxon>Hexapoda</taxon>
        <taxon>Insecta</taxon>
        <taxon>Pterygota</taxon>
        <taxon>Neoptera</taxon>
        <taxon>Endopterygota</taxon>
        <taxon>Coleoptera</taxon>
        <taxon>Polyphaga</taxon>
        <taxon>Cucujiformia</taxon>
        <taxon>Tenebrionidae</taxon>
        <taxon>Pimeliinae</taxon>
        <taxon>Asbolus</taxon>
    </lineage>
</organism>
<dbReference type="Pfam" id="PF16062">
    <property type="entry name" value="MavL-like"/>
    <property type="match status" value="4"/>
</dbReference>
<protein>
    <submittedName>
        <fullName evidence="1">Uncharacterized protein</fullName>
    </submittedName>
</protein>
<reference evidence="1 2" key="1">
    <citation type="submission" date="2017-03" db="EMBL/GenBank/DDBJ databases">
        <title>Genome of the blue death feigning beetle - Asbolus verrucosus.</title>
        <authorList>
            <person name="Rider S.D."/>
        </authorList>
    </citation>
    <scope>NUCLEOTIDE SEQUENCE [LARGE SCALE GENOMIC DNA]</scope>
    <source>
        <strain evidence="1">Butters</strain>
        <tissue evidence="1">Head and leg muscle</tissue>
    </source>
</reference>
<dbReference type="STRING" id="1661398.A0A482VYF2"/>
<name>A0A482VYF2_ASBVE</name>
<gene>
    <name evidence="1" type="ORF">BDFB_004424</name>
</gene>
<dbReference type="EMBL" id="QDEB01052867">
    <property type="protein sequence ID" value="RZC37418.1"/>
    <property type="molecule type" value="Genomic_DNA"/>
</dbReference>